<feature type="binding site" evidence="2">
    <location>
        <begin position="15"/>
        <end position="18"/>
    </location>
    <ligand>
        <name>FAD</name>
        <dbReference type="ChEBI" id="CHEBI:57692"/>
    </ligand>
</feature>
<name>A0A239PY70_9PROT</name>
<feature type="binding site" evidence="2">
    <location>
        <position position="81"/>
    </location>
    <ligand>
        <name>7-chloro-L-tryptophan</name>
        <dbReference type="ChEBI" id="CHEBI:58713"/>
    </ligand>
</feature>
<reference evidence="3 4" key="1">
    <citation type="submission" date="2017-07" db="EMBL/GenBank/DDBJ databases">
        <authorList>
            <person name="Sun Z.S."/>
            <person name="Albrecht U."/>
            <person name="Echele G."/>
            <person name="Lee C.C."/>
        </authorList>
    </citation>
    <scope>NUCLEOTIDE SEQUENCE [LARGE SCALE GENOMIC DNA]</scope>
    <source>
        <strain evidence="3 4">CGMCC 1.12710</strain>
    </source>
</reference>
<dbReference type="PANTHER" id="PTHR43747:SF4">
    <property type="entry name" value="FLAVIN-DEPENDENT TRYPTOPHAN HALOGENASE"/>
    <property type="match status" value="1"/>
</dbReference>
<dbReference type="Gene3D" id="3.50.50.60">
    <property type="entry name" value="FAD/NAD(P)-binding domain"/>
    <property type="match status" value="1"/>
</dbReference>
<feature type="active site" evidence="1">
    <location>
        <position position="81"/>
    </location>
</feature>
<dbReference type="InterPro" id="IPR050816">
    <property type="entry name" value="Flavin-dep_Halogenase_NPB"/>
</dbReference>
<evidence type="ECO:0000256" key="1">
    <source>
        <dbReference type="PIRSR" id="PIRSR011396-1"/>
    </source>
</evidence>
<feature type="binding site" evidence="2">
    <location>
        <position position="349"/>
    </location>
    <ligand>
        <name>FAD</name>
        <dbReference type="ChEBI" id="CHEBI:57692"/>
    </ligand>
</feature>
<dbReference type="RefSeq" id="WP_089412725.1">
    <property type="nucleotide sequence ID" value="NZ_FZQA01000005.1"/>
</dbReference>
<dbReference type="Proteomes" id="UP000198346">
    <property type="component" value="Unassembled WGS sequence"/>
</dbReference>
<gene>
    <name evidence="3" type="ORF">SAMN06297382_2269</name>
</gene>
<keyword evidence="2" id="KW-0547">Nucleotide-binding</keyword>
<dbReference type="SUPFAM" id="SSF51905">
    <property type="entry name" value="FAD/NAD(P)-binding domain"/>
    <property type="match status" value="1"/>
</dbReference>
<dbReference type="GO" id="GO:0000166">
    <property type="term" value="F:nucleotide binding"/>
    <property type="evidence" value="ECO:0007669"/>
    <property type="project" value="UniProtKB-KW"/>
</dbReference>
<feature type="binding site" evidence="2">
    <location>
        <position position="336"/>
    </location>
    <ligand>
        <name>FAD</name>
        <dbReference type="ChEBI" id="CHEBI:57692"/>
    </ligand>
</feature>
<proteinExistence type="predicted"/>
<dbReference type="GO" id="GO:0004497">
    <property type="term" value="F:monooxygenase activity"/>
    <property type="evidence" value="ECO:0007669"/>
    <property type="project" value="InterPro"/>
</dbReference>
<protein>
    <submittedName>
        <fullName evidence="3">Tryptophan halogenase</fullName>
    </submittedName>
</protein>
<accession>A0A239PY70</accession>
<feature type="binding site" evidence="2">
    <location>
        <position position="345"/>
    </location>
    <ligand>
        <name>L-tryptophan</name>
        <dbReference type="ChEBI" id="CHEBI:57912"/>
    </ligand>
</feature>
<evidence type="ECO:0000256" key="2">
    <source>
        <dbReference type="PIRSR" id="PIRSR011396-2"/>
    </source>
</evidence>
<dbReference type="PANTHER" id="PTHR43747">
    <property type="entry name" value="FAD-BINDING PROTEIN"/>
    <property type="match status" value="1"/>
</dbReference>
<evidence type="ECO:0000313" key="3">
    <source>
        <dbReference type="EMBL" id="SNT74607.1"/>
    </source>
</evidence>
<keyword evidence="2" id="KW-0274">FAD</keyword>
<dbReference type="InterPro" id="IPR033856">
    <property type="entry name" value="Trp_halogen"/>
</dbReference>
<sequence length="505" mass="57562">MSQSALIKRILIVGGGTAGWMTAAAMGKLLAPLKIDVTLLESDQIGTVGVGEATLPHIRFFNRRLGIDEADFMAQTAATFKLGIEFRDWARKGDAYIHPFGDYGRDIKGVPFHHYWLRLRQRGRAWRIGEFSAPVMISEFGRFAMPVEDERSVMSSFSYAYQFDAGLYAKYLRRFAEACGVRRIEGKITTVIQRGEDGFIEAVKTEDGRRVEADLFVDCSGFRGLLIEQTLKAGFEDWSAVLPCDRAVAVPCENAAPSLPYTRATARGAGWQWRIPLQHRVGNGYVYCSEHVSDDEAAQTLMASLEGRPRAEPNFLRFRAGKRRRQWVKNCVSIGLSSGFLEPLESTSIYLIQASVTKLLELFPDRDFRACDIDEFNRAMDLEYERIRDFLILHYHATERDDTPFWDYVRTMKIPDSLAYKMTLFRKRGVVVKYKDGLFLHPSWIAVYLGQRVMPDMYDPRAEFIAEDELEKTLSAMRNLIRKTAESLPDHSDFIRRYCPAPGTV</sequence>
<keyword evidence="4" id="KW-1185">Reference proteome</keyword>
<dbReference type="EMBL" id="FZQA01000005">
    <property type="protein sequence ID" value="SNT74607.1"/>
    <property type="molecule type" value="Genomic_DNA"/>
</dbReference>
<dbReference type="InterPro" id="IPR036188">
    <property type="entry name" value="FAD/NAD-bd_sf"/>
</dbReference>
<dbReference type="OrthoDB" id="462203at2"/>
<keyword evidence="2" id="KW-0285">Flavoprotein</keyword>
<dbReference type="AlphaFoldDB" id="A0A239PY70"/>
<organism evidence="3 4">
    <name type="scientific">Amphiplicatus metriothermophilus</name>
    <dbReference type="NCBI Taxonomy" id="1519374"/>
    <lineage>
        <taxon>Bacteria</taxon>
        <taxon>Pseudomonadati</taxon>
        <taxon>Pseudomonadota</taxon>
        <taxon>Alphaproteobacteria</taxon>
        <taxon>Parvularculales</taxon>
        <taxon>Parvularculaceae</taxon>
        <taxon>Amphiplicatus</taxon>
    </lineage>
</organism>
<evidence type="ECO:0000313" key="4">
    <source>
        <dbReference type="Proteomes" id="UP000198346"/>
    </source>
</evidence>
<dbReference type="PIRSF" id="PIRSF011396">
    <property type="entry name" value="Trp_halogenase"/>
    <property type="match status" value="1"/>
</dbReference>
<dbReference type="InterPro" id="IPR006905">
    <property type="entry name" value="Flavin_halogenase"/>
</dbReference>
<dbReference type="Pfam" id="PF04820">
    <property type="entry name" value="Trp_halogenase"/>
    <property type="match status" value="1"/>
</dbReference>